<evidence type="ECO:0000313" key="2">
    <source>
        <dbReference type="Proteomes" id="UP000487268"/>
    </source>
</evidence>
<sequence length="1089" mass="116470">MTADALLAEVEPLPHRERRRRLAALRDVAALLDDLNGRGHYERSLALSVAASVRDEASLAHIARAAHDPDAGLAATAVHLAVRYGLDPGLGDDAPSALRRAFYQAVRKWHRAGLAEALIERTGERWGAAEAAALLPACGEDTVRRRLPGLADAVPNWRTLGRAHPGPVLDHAEGTLAELPESALPAWWSRYGPGLAAAAPHAPERVLGLLERYWRTGPFPHALKRRIGLLLDADRDRTLRLLLDPGRLPGLRTVLARRAIRDRVAAFGDDDVAALARAVRDDEQALRLLLRAFPPSRRERVFALATDGRDLATAVFGDALLDVLPAAVRVREARRMLGLRRIATSPRRTWETTAFLPYDEALPVLGDLARRPDADERATGYRLLIACAGRARDPRVLTRLLETLGRLRNEQDPVRSAALGALARIPPGLLNADHAVLVAQFTDDALGARDCSYATRSALAALAALFCRQGAARSDGDLLAFGLDTYAKVAESVSLGRLERTLRRGQEHELAALMAPRLEAGRRRGDHRLALDLAAALGRRAHRLPVVQDALEAALSAREDATVRRAAALWLAPPGPRGERVARVLAGDASTIALPEVFAAVASERTDLLHLALTGAPHEGRFRAPVVPLAQPSWMRRWTAAQHRRYLLLLRRLAGDAGSREHERVQAVHLIAGVPGAGVADLERHLKYDVLRRAALTAMPWTSRPQDALPLLLSHASSDDAHVALYAAARAARYAAPSALSAVLAPVIADGKITARKEALRILLRERVPDAVAVLAAAWDAPDQHRDVRGAIASALRPRLADPVAARILAEAAAGPRDVARHVLGTHPLSLPERLRPGYAALIVRVARSTDPEAQAAAIPALGPWAPWAPDVTAVPAGLAADLDCANWREALHALVACVAGGHGADDLAAAASRLAAAPALPDAGAERDRPAEQRLAALADQVAALSHRDPRGAARVVRALEGRLPEPLAGRLAAAALRWDDPSAGPAVDALAGRRFGGVLAVRHVAAALAWSGPHLGPRPDPALALPHAARLAARGDLTGGLFACALAGEHGERAGWPAEWRALLRDLRAHPHEDVAFAAREIRTALE</sequence>
<keyword evidence="2" id="KW-1185">Reference proteome</keyword>
<dbReference type="EMBL" id="WEGH01000004">
    <property type="protein sequence ID" value="MQY07764.1"/>
    <property type="molecule type" value="Genomic_DNA"/>
</dbReference>
<dbReference type="OrthoDB" id="3273854at2"/>
<reference evidence="1 2" key="1">
    <citation type="submission" date="2019-10" db="EMBL/GenBank/DDBJ databases">
        <title>Actinomadura rubteroloni sp. nov. and Actinomadura macrotermitis sp. nov., isolated from the gut of fungus growing-termite Macrotermes natalensis.</title>
        <authorList>
            <person name="Benndorf R."/>
            <person name="Martin K."/>
            <person name="Kuefner M."/>
            <person name="De Beer W."/>
            <person name="Kaster A.-K."/>
            <person name="Vollmers J."/>
            <person name="Poulsen M."/>
            <person name="Beemelmanns C."/>
        </authorList>
    </citation>
    <scope>NUCLEOTIDE SEQUENCE [LARGE SCALE GENOMIC DNA]</scope>
    <source>
        <strain evidence="1 2">RB68</strain>
    </source>
</reference>
<protein>
    <recommendedName>
        <fullName evidence="3">HEAT repeat domain-containing protein</fullName>
    </recommendedName>
</protein>
<comment type="caution">
    <text evidence="1">The sequence shown here is derived from an EMBL/GenBank/DDBJ whole genome shotgun (WGS) entry which is preliminary data.</text>
</comment>
<name>A0A7K0C4L8_9ACTN</name>
<gene>
    <name evidence="1" type="ORF">ACRB68_58660</name>
</gene>
<evidence type="ECO:0000313" key="1">
    <source>
        <dbReference type="EMBL" id="MQY07764.1"/>
    </source>
</evidence>
<dbReference type="AlphaFoldDB" id="A0A7K0C4L8"/>
<proteinExistence type="predicted"/>
<dbReference type="RefSeq" id="WP_153538227.1">
    <property type="nucleotide sequence ID" value="NZ_WEGH01000004.1"/>
</dbReference>
<dbReference type="Proteomes" id="UP000487268">
    <property type="component" value="Unassembled WGS sequence"/>
</dbReference>
<dbReference type="InterPro" id="IPR016024">
    <property type="entry name" value="ARM-type_fold"/>
</dbReference>
<accession>A0A7K0C4L8</accession>
<evidence type="ECO:0008006" key="3">
    <source>
        <dbReference type="Google" id="ProtNLM"/>
    </source>
</evidence>
<organism evidence="1 2">
    <name type="scientific">Actinomadura macrotermitis</name>
    <dbReference type="NCBI Taxonomy" id="2585200"/>
    <lineage>
        <taxon>Bacteria</taxon>
        <taxon>Bacillati</taxon>
        <taxon>Actinomycetota</taxon>
        <taxon>Actinomycetes</taxon>
        <taxon>Streptosporangiales</taxon>
        <taxon>Thermomonosporaceae</taxon>
        <taxon>Actinomadura</taxon>
    </lineage>
</organism>
<dbReference type="SUPFAM" id="SSF48371">
    <property type="entry name" value="ARM repeat"/>
    <property type="match status" value="1"/>
</dbReference>